<accession>S5XUA5</accession>
<keyword evidence="4" id="KW-1185">Reference proteome</keyword>
<evidence type="ECO:0000313" key="3">
    <source>
        <dbReference type="EMBL" id="AGT11054.1"/>
    </source>
</evidence>
<dbReference type="PROSITE" id="PS50911">
    <property type="entry name" value="CHAP"/>
    <property type="match status" value="1"/>
</dbReference>
<gene>
    <name evidence="3" type="ORF">JCM7686_pAMI4p370</name>
</gene>
<sequence length="187" mass="20141">MVFKAIARIARPLVMFGAISIFSAFAAEARGTWEGAPKASSKAAAIAPNPALKSMALREASAKHARGQRVWCVPFARDASGVQLQGNAKTWWGKAEGLYGRGNKPRVGSVMTFQATGKLPQGHVAVVSKVVSPREIRIDHANWSRNKVSLGMRVVDVSPANNWSAVRLESVPNTLGMVYPVKGFIYP</sequence>
<geneLocation type="plasmid" evidence="3 4">
    <name>pAMI4</name>
</geneLocation>
<feature type="signal peptide" evidence="1">
    <location>
        <begin position="1"/>
        <end position="26"/>
    </location>
</feature>
<dbReference type="Gene3D" id="3.90.1720.10">
    <property type="entry name" value="endopeptidase domain like (from Nostoc punctiforme)"/>
    <property type="match status" value="1"/>
</dbReference>
<dbReference type="InterPro" id="IPR038765">
    <property type="entry name" value="Papain-like_cys_pep_sf"/>
</dbReference>
<dbReference type="eggNOG" id="COG3942">
    <property type="taxonomic scope" value="Bacteria"/>
</dbReference>
<dbReference type="Proteomes" id="UP000015480">
    <property type="component" value="Plasmid pAMI4"/>
</dbReference>
<organism evidence="3 4">
    <name type="scientific">Paracoccus aminophilus JCM 7686</name>
    <dbReference type="NCBI Taxonomy" id="1367847"/>
    <lineage>
        <taxon>Bacteria</taxon>
        <taxon>Pseudomonadati</taxon>
        <taxon>Pseudomonadota</taxon>
        <taxon>Alphaproteobacteria</taxon>
        <taxon>Rhodobacterales</taxon>
        <taxon>Paracoccaceae</taxon>
        <taxon>Paracoccus</taxon>
    </lineage>
</organism>
<dbReference type="SUPFAM" id="SSF54001">
    <property type="entry name" value="Cysteine proteinases"/>
    <property type="match status" value="1"/>
</dbReference>
<name>S5XUA5_PARAH</name>
<dbReference type="OrthoDB" id="7279151at2"/>
<keyword evidence="1" id="KW-0732">Signal</keyword>
<dbReference type="HOGENOM" id="CLU_104965_1_0_5"/>
<dbReference type="PATRIC" id="fig|1367847.3.peg.4017"/>
<evidence type="ECO:0000259" key="2">
    <source>
        <dbReference type="PROSITE" id="PS50911"/>
    </source>
</evidence>
<dbReference type="AlphaFoldDB" id="S5XUA5"/>
<dbReference type="KEGG" id="pami:JCM7686_pAMI4p370"/>
<dbReference type="InterPro" id="IPR007921">
    <property type="entry name" value="CHAP_dom"/>
</dbReference>
<proteinExistence type="predicted"/>
<dbReference type="RefSeq" id="WP_020952538.1">
    <property type="nucleotide sequence ID" value="NC_022049.1"/>
</dbReference>
<evidence type="ECO:0000313" key="4">
    <source>
        <dbReference type="Proteomes" id="UP000015480"/>
    </source>
</evidence>
<dbReference type="EMBL" id="CP006652">
    <property type="protein sequence ID" value="AGT11054.1"/>
    <property type="molecule type" value="Genomic_DNA"/>
</dbReference>
<protein>
    <recommendedName>
        <fullName evidence="2">Peptidase C51 domain-containing protein</fullName>
    </recommendedName>
</protein>
<feature type="domain" description="Peptidase C51" evidence="2">
    <location>
        <begin position="47"/>
        <end position="179"/>
    </location>
</feature>
<evidence type="ECO:0000256" key="1">
    <source>
        <dbReference type="SAM" id="SignalP"/>
    </source>
</evidence>
<keyword evidence="3" id="KW-0614">Plasmid</keyword>
<dbReference type="Pfam" id="PF05257">
    <property type="entry name" value="CHAP"/>
    <property type="match status" value="1"/>
</dbReference>
<reference evidence="3 4" key="1">
    <citation type="journal article" date="2014" name="BMC Genomics">
        <title>Architecture and functions of a multipartite genome of the methylotrophic bacterium Paracoccus aminophilus JCM 7686, containing primary and secondary chromids.</title>
        <authorList>
            <person name="Dziewit L."/>
            <person name="Czarnecki J."/>
            <person name="Wibberg D."/>
            <person name="Radlinska M."/>
            <person name="Mrozek P."/>
            <person name="Szymczak M."/>
            <person name="Schluter A."/>
            <person name="Puhler A."/>
            <person name="Bartosik D."/>
        </authorList>
    </citation>
    <scope>NUCLEOTIDE SEQUENCE [LARGE SCALE GENOMIC DNA]</scope>
    <source>
        <strain evidence="3">JCM 7686</strain>
        <plasmid evidence="4">Plasmid pAMI4</plasmid>
    </source>
</reference>
<feature type="chain" id="PRO_5004534356" description="Peptidase C51 domain-containing protein" evidence="1">
    <location>
        <begin position="27"/>
        <end position="187"/>
    </location>
</feature>